<keyword evidence="1" id="KW-0472">Membrane</keyword>
<feature type="transmembrane region" description="Helical" evidence="1">
    <location>
        <begin position="12"/>
        <end position="33"/>
    </location>
</feature>
<accession>A0A183JNF9</accession>
<evidence type="ECO:0000313" key="4">
    <source>
        <dbReference type="WBParaSite" id="SCUD_0000424501-mRNA-1"/>
    </source>
</evidence>
<sequence>MNISNTVQISSGSMWMLQYWCTFILIMVWVFFFL</sequence>
<dbReference type="WBParaSite" id="SCUD_0000424501-mRNA-1">
    <property type="protein sequence ID" value="SCUD_0000424501-mRNA-1"/>
    <property type="gene ID" value="SCUD_0000424501"/>
</dbReference>
<dbReference type="AlphaFoldDB" id="A0A183JNF9"/>
<reference evidence="2 3" key="2">
    <citation type="submission" date="2018-11" db="EMBL/GenBank/DDBJ databases">
        <authorList>
            <consortium name="Pathogen Informatics"/>
        </authorList>
    </citation>
    <scope>NUCLEOTIDE SEQUENCE [LARGE SCALE GENOMIC DNA]</scope>
    <source>
        <strain evidence="2">Dakar</strain>
        <strain evidence="3">Dakar, Senegal</strain>
    </source>
</reference>
<evidence type="ECO:0000313" key="3">
    <source>
        <dbReference type="Proteomes" id="UP000279833"/>
    </source>
</evidence>
<gene>
    <name evidence="2" type="ORF">SCUD_LOCUS4245</name>
</gene>
<keyword evidence="1" id="KW-0812">Transmembrane</keyword>
<evidence type="ECO:0000313" key="2">
    <source>
        <dbReference type="EMBL" id="VDO87554.1"/>
    </source>
</evidence>
<protein>
    <submittedName>
        <fullName evidence="4">ATP synthase F0 subunit 8</fullName>
    </submittedName>
</protein>
<keyword evidence="3" id="KW-1185">Reference proteome</keyword>
<keyword evidence="1" id="KW-1133">Transmembrane helix</keyword>
<reference evidence="4" key="1">
    <citation type="submission" date="2016-06" db="UniProtKB">
        <authorList>
            <consortium name="WormBaseParasite"/>
        </authorList>
    </citation>
    <scope>IDENTIFICATION</scope>
</reference>
<name>A0A183JNF9_9TREM</name>
<dbReference type="Proteomes" id="UP000279833">
    <property type="component" value="Unassembled WGS sequence"/>
</dbReference>
<evidence type="ECO:0000256" key="1">
    <source>
        <dbReference type="SAM" id="Phobius"/>
    </source>
</evidence>
<organism evidence="4">
    <name type="scientific">Schistosoma curassoni</name>
    <dbReference type="NCBI Taxonomy" id="6186"/>
    <lineage>
        <taxon>Eukaryota</taxon>
        <taxon>Metazoa</taxon>
        <taxon>Spiralia</taxon>
        <taxon>Lophotrochozoa</taxon>
        <taxon>Platyhelminthes</taxon>
        <taxon>Trematoda</taxon>
        <taxon>Digenea</taxon>
        <taxon>Strigeidida</taxon>
        <taxon>Schistosomatoidea</taxon>
        <taxon>Schistosomatidae</taxon>
        <taxon>Schistosoma</taxon>
    </lineage>
</organism>
<proteinExistence type="predicted"/>
<dbReference type="EMBL" id="UZAK01005440">
    <property type="protein sequence ID" value="VDO87554.1"/>
    <property type="molecule type" value="Genomic_DNA"/>
</dbReference>